<dbReference type="VEuPathDB" id="FungiDB:LCOR_09691.1"/>
<dbReference type="InterPro" id="IPR032675">
    <property type="entry name" value="LRR_dom_sf"/>
</dbReference>
<comment type="caution">
    <text evidence="1">The sequence shown here is derived from an EMBL/GenBank/DDBJ whole genome shotgun (WGS) entry which is preliminary data.</text>
</comment>
<evidence type="ECO:0000313" key="2">
    <source>
        <dbReference type="Proteomes" id="UP000027586"/>
    </source>
</evidence>
<accession>A0A068S958</accession>
<sequence>MTFHGYGTSWSGSGRGNIDFLNQVQLLRALRYRCNHSDSLKEMQLVLSIVYNKCDLAVILSSVMSIRTLETLAIRRTSHYDWGDESDILGFIEGLEFSLPRLRHLELDSFTCVSANLIDALATVRRLKSFALSNTKIKMDEATLLIKTMGKHLKDLFFIGVEITDHYFHTTWSLESCT</sequence>
<dbReference type="SUPFAM" id="SSF52047">
    <property type="entry name" value="RNI-like"/>
    <property type="match status" value="1"/>
</dbReference>
<dbReference type="EMBL" id="CBTN010000061">
    <property type="protein sequence ID" value="CDH58844.1"/>
    <property type="molecule type" value="Genomic_DNA"/>
</dbReference>
<dbReference type="OrthoDB" id="10401157at2759"/>
<proteinExistence type="predicted"/>
<gene>
    <name evidence="1" type="ORF">LCOR_09691.1</name>
</gene>
<reference evidence="1" key="1">
    <citation type="submission" date="2013-08" db="EMBL/GenBank/DDBJ databases">
        <title>Gene expansion shapes genome architecture in the human pathogen Lichtheimia corymbifera: an evolutionary genomics analysis in the ancient terrestrial Mucorales (Mucoromycotina).</title>
        <authorList>
            <person name="Schwartze V.U."/>
            <person name="Winter S."/>
            <person name="Shelest E."/>
            <person name="Marcet-Houben M."/>
            <person name="Horn F."/>
            <person name="Wehner S."/>
            <person name="Hoffmann K."/>
            <person name="Riege K."/>
            <person name="Sammeth M."/>
            <person name="Nowrousian M."/>
            <person name="Valiante V."/>
            <person name="Linde J."/>
            <person name="Jacobsen I.D."/>
            <person name="Marz M."/>
            <person name="Brakhage A.A."/>
            <person name="Gabaldon T."/>
            <person name="Bocker S."/>
            <person name="Voigt K."/>
        </authorList>
    </citation>
    <scope>NUCLEOTIDE SEQUENCE [LARGE SCALE GENOMIC DNA]</scope>
    <source>
        <strain evidence="1">FSU 9682</strain>
    </source>
</reference>
<name>A0A068S958_9FUNG</name>
<keyword evidence="2" id="KW-1185">Reference proteome</keyword>
<dbReference type="Gene3D" id="3.80.10.10">
    <property type="entry name" value="Ribonuclease Inhibitor"/>
    <property type="match status" value="1"/>
</dbReference>
<dbReference type="AlphaFoldDB" id="A0A068S958"/>
<organism evidence="1 2">
    <name type="scientific">Lichtheimia corymbifera JMRC:FSU:9682</name>
    <dbReference type="NCBI Taxonomy" id="1263082"/>
    <lineage>
        <taxon>Eukaryota</taxon>
        <taxon>Fungi</taxon>
        <taxon>Fungi incertae sedis</taxon>
        <taxon>Mucoromycota</taxon>
        <taxon>Mucoromycotina</taxon>
        <taxon>Mucoromycetes</taxon>
        <taxon>Mucorales</taxon>
        <taxon>Lichtheimiaceae</taxon>
        <taxon>Lichtheimia</taxon>
    </lineage>
</organism>
<evidence type="ECO:0000313" key="1">
    <source>
        <dbReference type="EMBL" id="CDH58844.1"/>
    </source>
</evidence>
<dbReference type="Proteomes" id="UP000027586">
    <property type="component" value="Unassembled WGS sequence"/>
</dbReference>
<evidence type="ECO:0008006" key="3">
    <source>
        <dbReference type="Google" id="ProtNLM"/>
    </source>
</evidence>
<protein>
    <recommendedName>
        <fullName evidence="3">F-box domain-containing protein</fullName>
    </recommendedName>
</protein>